<evidence type="ECO:0000256" key="3">
    <source>
        <dbReference type="ARBA" id="ARBA00022475"/>
    </source>
</evidence>
<dbReference type="PANTHER" id="PTHR23501">
    <property type="entry name" value="MAJOR FACILITATOR SUPERFAMILY"/>
    <property type="match status" value="1"/>
</dbReference>
<proteinExistence type="predicted"/>
<keyword evidence="4 7" id="KW-0812">Transmembrane</keyword>
<feature type="transmembrane region" description="Helical" evidence="7">
    <location>
        <begin position="156"/>
        <end position="176"/>
    </location>
</feature>
<accession>A0A261S0H9</accession>
<feature type="transmembrane region" description="Helical" evidence="7">
    <location>
        <begin position="348"/>
        <end position="373"/>
    </location>
</feature>
<feature type="transmembrane region" description="Helical" evidence="7">
    <location>
        <begin position="126"/>
        <end position="144"/>
    </location>
</feature>
<feature type="transmembrane region" description="Helical" evidence="7">
    <location>
        <begin position="68"/>
        <end position="87"/>
    </location>
</feature>
<dbReference type="CDD" id="cd17502">
    <property type="entry name" value="MFS_Azr1_MDR_like"/>
    <property type="match status" value="1"/>
</dbReference>
<dbReference type="GO" id="GO:0022857">
    <property type="term" value="F:transmembrane transporter activity"/>
    <property type="evidence" value="ECO:0007669"/>
    <property type="project" value="InterPro"/>
</dbReference>
<feature type="domain" description="Major facilitator superfamily (MFS) profile" evidence="8">
    <location>
        <begin position="3"/>
        <end position="478"/>
    </location>
</feature>
<keyword evidence="2" id="KW-0813">Transport</keyword>
<comment type="subcellular location">
    <subcellularLocation>
        <location evidence="1">Cell membrane</location>
        <topology evidence="1">Multi-pass membrane protein</topology>
    </subcellularLocation>
</comment>
<organism evidence="9 10">
    <name type="scientific">Bordetella genomosp. 10</name>
    <dbReference type="NCBI Taxonomy" id="1416804"/>
    <lineage>
        <taxon>Bacteria</taxon>
        <taxon>Pseudomonadati</taxon>
        <taxon>Pseudomonadota</taxon>
        <taxon>Betaproteobacteria</taxon>
        <taxon>Burkholderiales</taxon>
        <taxon>Alcaligenaceae</taxon>
        <taxon>Bordetella</taxon>
    </lineage>
</organism>
<feature type="transmembrane region" description="Helical" evidence="7">
    <location>
        <begin position="394"/>
        <end position="417"/>
    </location>
</feature>
<feature type="transmembrane region" description="Helical" evidence="7">
    <location>
        <begin position="257"/>
        <end position="282"/>
    </location>
</feature>
<dbReference type="SUPFAM" id="SSF103473">
    <property type="entry name" value="MFS general substrate transporter"/>
    <property type="match status" value="1"/>
</dbReference>
<dbReference type="PANTHER" id="PTHR23501:SF197">
    <property type="entry name" value="COMD"/>
    <property type="match status" value="1"/>
</dbReference>
<dbReference type="InterPro" id="IPR036259">
    <property type="entry name" value="MFS_trans_sf"/>
</dbReference>
<dbReference type="Proteomes" id="UP000216020">
    <property type="component" value="Unassembled WGS sequence"/>
</dbReference>
<dbReference type="Gene3D" id="1.20.1250.20">
    <property type="entry name" value="MFS general substrate transporter like domains"/>
    <property type="match status" value="1"/>
</dbReference>
<evidence type="ECO:0000256" key="5">
    <source>
        <dbReference type="ARBA" id="ARBA00022989"/>
    </source>
</evidence>
<dbReference type="Pfam" id="PF07690">
    <property type="entry name" value="MFS_1"/>
    <property type="match status" value="1"/>
</dbReference>
<evidence type="ECO:0000256" key="6">
    <source>
        <dbReference type="ARBA" id="ARBA00023136"/>
    </source>
</evidence>
<feature type="transmembrane region" description="Helical" evidence="7">
    <location>
        <begin position="323"/>
        <end position="342"/>
    </location>
</feature>
<evidence type="ECO:0000313" key="9">
    <source>
        <dbReference type="EMBL" id="OZI30675.1"/>
    </source>
</evidence>
<evidence type="ECO:0000256" key="4">
    <source>
        <dbReference type="ARBA" id="ARBA00022692"/>
    </source>
</evidence>
<dbReference type="PRINTS" id="PR01035">
    <property type="entry name" value="TCRTETA"/>
</dbReference>
<reference evidence="10" key="1">
    <citation type="submission" date="2017-05" db="EMBL/GenBank/DDBJ databases">
        <title>Complete and WGS of Bordetella genogroups.</title>
        <authorList>
            <person name="Spilker T."/>
            <person name="Lipuma J."/>
        </authorList>
    </citation>
    <scope>NUCLEOTIDE SEQUENCE [LARGE SCALE GENOMIC DNA]</scope>
    <source>
        <strain evidence="10">AU16122</strain>
    </source>
</reference>
<evidence type="ECO:0000256" key="2">
    <source>
        <dbReference type="ARBA" id="ARBA00022448"/>
    </source>
</evidence>
<sequence length="495" mass="51588">MRVIGGIILCILLASLDQTVVIPAVPAIASDLNGFGHLSWIVAAYLIAATVTTPIYGKLSDIYGRRGMLTVSIGVFVATSVMCAMARTLDQLIWFRALQGLGGGGLMSLAQAAIADVVAPRQRGRYQGYLAAVWGVASIAGPLVGGYVSEHLSWRWLFWMNLPLGLIAMYSCNRGLRTLKPKGGKARLDLLGSLLLALTIVSCLLALSWGGVSYSWLSPEIMGLALLTVLALIALVWQEKRARDPLLPPRMFSNKTFTCGVAVSSTGALAIFLCIFSLPLYFQLVRGTSASQSGLFVVPFLLSNVAGNVLASNLARRIGKLRGILSVGLAVGAVGLCALAFMGPATPLALVLAVTLLAGIGLGQCMVGTIMVVQNALEPRDIGAGTGSVLVLRSVGSAFGSALAGSLLALGFAASLAKAGVVQEIDLGALRHGSDVLSNLAPAAKLALMDGVASTFRMIFAFGAVVALISLVIVRRMPDLELRGSTGHQHLPIGE</sequence>
<evidence type="ECO:0000259" key="8">
    <source>
        <dbReference type="PROSITE" id="PS50850"/>
    </source>
</evidence>
<feature type="transmembrane region" description="Helical" evidence="7">
    <location>
        <begin position="221"/>
        <end position="237"/>
    </location>
</feature>
<keyword evidence="6 7" id="KW-0472">Membrane</keyword>
<protein>
    <submittedName>
        <fullName evidence="9">MFS transporter</fullName>
    </submittedName>
</protein>
<comment type="caution">
    <text evidence="9">The sequence shown here is derived from an EMBL/GenBank/DDBJ whole genome shotgun (WGS) entry which is preliminary data.</text>
</comment>
<evidence type="ECO:0000256" key="7">
    <source>
        <dbReference type="SAM" id="Phobius"/>
    </source>
</evidence>
<dbReference type="FunFam" id="1.20.1720.10:FF:000004">
    <property type="entry name" value="EmrB/QacA family drug resistance transporter"/>
    <property type="match status" value="1"/>
</dbReference>
<name>A0A261S0H9_9BORD</name>
<dbReference type="PROSITE" id="PS50850">
    <property type="entry name" value="MFS"/>
    <property type="match status" value="1"/>
</dbReference>
<keyword evidence="5 7" id="KW-1133">Transmembrane helix</keyword>
<dbReference type="Gene3D" id="1.20.1720.10">
    <property type="entry name" value="Multidrug resistance protein D"/>
    <property type="match status" value="1"/>
</dbReference>
<evidence type="ECO:0000313" key="10">
    <source>
        <dbReference type="Proteomes" id="UP000216020"/>
    </source>
</evidence>
<feature type="transmembrane region" description="Helical" evidence="7">
    <location>
        <begin position="35"/>
        <end position="56"/>
    </location>
</feature>
<feature type="transmembrane region" description="Helical" evidence="7">
    <location>
        <begin position="455"/>
        <end position="474"/>
    </location>
</feature>
<dbReference type="AlphaFoldDB" id="A0A261S0H9"/>
<feature type="transmembrane region" description="Helical" evidence="7">
    <location>
        <begin position="294"/>
        <end position="311"/>
    </location>
</feature>
<feature type="transmembrane region" description="Helical" evidence="7">
    <location>
        <begin position="93"/>
        <end position="114"/>
    </location>
</feature>
<dbReference type="OrthoDB" id="9807274at2"/>
<dbReference type="InterPro" id="IPR020846">
    <property type="entry name" value="MFS_dom"/>
</dbReference>
<dbReference type="InterPro" id="IPR011701">
    <property type="entry name" value="MFS"/>
</dbReference>
<keyword evidence="10" id="KW-1185">Reference proteome</keyword>
<dbReference type="EMBL" id="NEVM01000005">
    <property type="protein sequence ID" value="OZI30675.1"/>
    <property type="molecule type" value="Genomic_DNA"/>
</dbReference>
<feature type="transmembrane region" description="Helical" evidence="7">
    <location>
        <begin position="188"/>
        <end position="209"/>
    </location>
</feature>
<dbReference type="InterPro" id="IPR001958">
    <property type="entry name" value="Tet-R_TetA/multi-R_MdtG-like"/>
</dbReference>
<gene>
    <name evidence="9" type="ORF">CAL29_22030</name>
</gene>
<dbReference type="GO" id="GO:0005886">
    <property type="term" value="C:plasma membrane"/>
    <property type="evidence" value="ECO:0007669"/>
    <property type="project" value="UniProtKB-SubCell"/>
</dbReference>
<keyword evidence="3" id="KW-1003">Cell membrane</keyword>
<evidence type="ECO:0000256" key="1">
    <source>
        <dbReference type="ARBA" id="ARBA00004651"/>
    </source>
</evidence>
<dbReference type="RefSeq" id="WP_094855099.1">
    <property type="nucleotide sequence ID" value="NZ_NEVM01000005.1"/>
</dbReference>